<name>A0A3S0PQH3_9BACI</name>
<dbReference type="AlphaFoldDB" id="A0A3S0PQH3"/>
<sequence length="190" mass="21726">MEPAQPETLQDPPWETLQMPSNPLPITEVIQKGTKIPFDVIVDKPDYVRPAYEKHWHSSYGGGRWSYVPMRMHYALHRLFTTYDIGISAWYDFEHNIGFSVPMFQDPQALDLYIVAFQTEVTAVYTLGNQVVVVGNPKRQGVQVVTITTADIKPTNKDENLLVQLATNQGHEVDYSIISYVQPDFWAKPK</sequence>
<evidence type="ECO:0000313" key="2">
    <source>
        <dbReference type="Proteomes" id="UP000287910"/>
    </source>
</evidence>
<dbReference type="Proteomes" id="UP000287910">
    <property type="component" value="Unassembled WGS sequence"/>
</dbReference>
<keyword evidence="2" id="KW-1185">Reference proteome</keyword>
<organism evidence="1 2">
    <name type="scientific">Lysinibacillus antri</name>
    <dbReference type="NCBI Taxonomy" id="2498145"/>
    <lineage>
        <taxon>Bacteria</taxon>
        <taxon>Bacillati</taxon>
        <taxon>Bacillota</taxon>
        <taxon>Bacilli</taxon>
        <taxon>Bacillales</taxon>
        <taxon>Bacillaceae</taxon>
        <taxon>Lysinibacillus</taxon>
    </lineage>
</organism>
<reference evidence="1 2" key="1">
    <citation type="submission" date="2018-12" db="EMBL/GenBank/DDBJ databases">
        <title>Lysinibacillus antri sp. nov., isolated from a cave soil.</title>
        <authorList>
            <person name="Narsing Rao M.P."/>
            <person name="Zhang H."/>
            <person name="Dong Z.-Y."/>
            <person name="Niu X.-K."/>
            <person name="Zhang K."/>
            <person name="Fang B.-Z."/>
            <person name="Kang Y.-Q."/>
            <person name="Xiao M."/>
            <person name="Li W.-J."/>
        </authorList>
    </citation>
    <scope>NUCLEOTIDE SEQUENCE [LARGE SCALE GENOMIC DNA]</scope>
    <source>
        <strain evidence="1 2">SYSU K30002</strain>
    </source>
</reference>
<accession>A0A3S0PQH3</accession>
<evidence type="ECO:0000313" key="1">
    <source>
        <dbReference type="EMBL" id="RUL54078.1"/>
    </source>
</evidence>
<comment type="caution">
    <text evidence="1">The sequence shown here is derived from an EMBL/GenBank/DDBJ whole genome shotgun (WGS) entry which is preliminary data.</text>
</comment>
<proteinExistence type="predicted"/>
<protein>
    <submittedName>
        <fullName evidence="1">Uncharacterized protein</fullName>
    </submittedName>
</protein>
<dbReference type="EMBL" id="RYYR01000008">
    <property type="protein sequence ID" value="RUL54078.1"/>
    <property type="molecule type" value="Genomic_DNA"/>
</dbReference>
<gene>
    <name evidence="1" type="ORF">EK386_07970</name>
</gene>